<dbReference type="Gene3D" id="3.20.20.370">
    <property type="entry name" value="Glycoside hydrolase/deacetylase"/>
    <property type="match status" value="1"/>
</dbReference>
<reference evidence="2 3" key="2">
    <citation type="submission" date="2015-07" db="EMBL/GenBank/DDBJ databases">
        <title>Genome sequence of Levilinea saccharolytica DSM 16555.</title>
        <authorList>
            <person name="Hemp J."/>
            <person name="Ward L.M."/>
            <person name="Pace L.A."/>
            <person name="Fischer W.W."/>
        </authorList>
    </citation>
    <scope>NUCLEOTIDE SEQUENCE [LARGE SCALE GENOMIC DNA]</scope>
    <source>
        <strain evidence="2 3">KIBI-1</strain>
    </source>
</reference>
<keyword evidence="3" id="KW-1185">Reference proteome</keyword>
<organism evidence="1">
    <name type="scientific">Levilinea saccharolytica</name>
    <dbReference type="NCBI Taxonomy" id="229921"/>
    <lineage>
        <taxon>Bacteria</taxon>
        <taxon>Bacillati</taxon>
        <taxon>Chloroflexota</taxon>
        <taxon>Anaerolineae</taxon>
        <taxon>Anaerolineales</taxon>
        <taxon>Anaerolineaceae</taxon>
        <taxon>Levilinea</taxon>
    </lineage>
</organism>
<name>A0A0M9U3A3_9CHLR</name>
<dbReference type="AlphaFoldDB" id="A0A0M9U3A3"/>
<dbReference type="InterPro" id="IPR011330">
    <property type="entry name" value="Glyco_hydro/deAcase_b/a-brl"/>
</dbReference>
<reference evidence="1" key="1">
    <citation type="journal article" date="2015" name="Genome Announc.">
        <title>Draft Genome Sequences of Anaerolinea thermolimosa IMO-1, Bellilinea caldifistulae GOMI-1, Leptolinea tardivitalis YMTK-2, Levilinea saccharolytica KIBI-1, Longilinea arvoryzae KOME-1, Previously Described as Members of the Class Anaerolineae (Chloroflexi).</title>
        <authorList>
            <person name="Matsuura N."/>
            <person name="Tourlousse M.D."/>
            <person name="Ohashi A."/>
            <person name="Hugenholtz P."/>
            <person name="Sekiguchi Y."/>
        </authorList>
    </citation>
    <scope>NUCLEOTIDE SEQUENCE</scope>
    <source>
        <strain evidence="1">KIBI-1</strain>
    </source>
</reference>
<proteinExistence type="predicted"/>
<evidence type="ECO:0008006" key="4">
    <source>
        <dbReference type="Google" id="ProtNLM"/>
    </source>
</evidence>
<dbReference type="GO" id="GO:0005975">
    <property type="term" value="P:carbohydrate metabolic process"/>
    <property type="evidence" value="ECO:0007669"/>
    <property type="project" value="InterPro"/>
</dbReference>
<gene>
    <name evidence="2" type="ORF">ADN01_11630</name>
    <name evidence="1" type="ORF">LSAC_03496</name>
</gene>
<dbReference type="RefSeq" id="WP_062419855.1">
    <property type="nucleotide sequence ID" value="NZ_BBXZ01000183.1"/>
</dbReference>
<accession>A0A0M9U3A3</accession>
<evidence type="ECO:0000313" key="2">
    <source>
        <dbReference type="EMBL" id="KPL80764.1"/>
    </source>
</evidence>
<protein>
    <recommendedName>
        <fullName evidence="4">Polysaccharide deacetylase</fullName>
    </recommendedName>
</protein>
<sequence>MSESDNRSLYHFDDFTEAHYRHCLQLARQNYRFVRFPEYRTEGRVCLWRHDIDTSPHRGLRLAQIEAEEGVVSTFFVLLHSDRYHPLEKDVYDRLKAILGLGHDLGLHFDPQFYGERIQSAADLEHFLALERHLLEETFQTEIRSFSFHNPSVNNSLRFDQETLAGMVNAYGAELQSQYDYCSDSFCYWRYRRLVEVLEQAAAEKIHILTHPVCWTEDVTSPYVRFVRAVEGRAANTLRRYQEAALRNKRKIVE</sequence>
<evidence type="ECO:0000313" key="3">
    <source>
        <dbReference type="Proteomes" id="UP000050501"/>
    </source>
</evidence>
<dbReference type="SUPFAM" id="SSF88713">
    <property type="entry name" value="Glycoside hydrolase/deacetylase"/>
    <property type="match status" value="1"/>
</dbReference>
<dbReference type="OrthoDB" id="1016932at2"/>
<dbReference type="STRING" id="229921.ADN01_11630"/>
<evidence type="ECO:0000313" key="1">
    <source>
        <dbReference type="EMBL" id="GAP19586.1"/>
    </source>
</evidence>
<dbReference type="EMBL" id="LGCM01000039">
    <property type="protein sequence ID" value="KPL80764.1"/>
    <property type="molecule type" value="Genomic_DNA"/>
</dbReference>
<dbReference type="EMBL" id="DF967975">
    <property type="protein sequence ID" value="GAP19586.1"/>
    <property type="molecule type" value="Genomic_DNA"/>
</dbReference>
<dbReference type="Proteomes" id="UP000050501">
    <property type="component" value="Unassembled WGS sequence"/>
</dbReference>